<dbReference type="RefSeq" id="WP_425310002.1">
    <property type="nucleotide sequence ID" value="NZ_CP154795.1"/>
</dbReference>
<feature type="transmembrane region" description="Helical" evidence="1">
    <location>
        <begin position="382"/>
        <end position="400"/>
    </location>
</feature>
<feature type="transmembrane region" description="Helical" evidence="1">
    <location>
        <begin position="182"/>
        <end position="204"/>
    </location>
</feature>
<evidence type="ECO:0000313" key="3">
    <source>
        <dbReference type="Proteomes" id="UP001442841"/>
    </source>
</evidence>
<accession>A0ABZ3FV30</accession>
<feature type="transmembrane region" description="Helical" evidence="1">
    <location>
        <begin position="107"/>
        <end position="125"/>
    </location>
</feature>
<feature type="transmembrane region" description="Helical" evidence="1">
    <location>
        <begin position="145"/>
        <end position="170"/>
    </location>
</feature>
<feature type="transmembrane region" description="Helical" evidence="1">
    <location>
        <begin position="328"/>
        <end position="349"/>
    </location>
</feature>
<feature type="transmembrane region" description="Helical" evidence="1">
    <location>
        <begin position="52"/>
        <end position="73"/>
    </location>
</feature>
<feature type="transmembrane region" description="Helical" evidence="1">
    <location>
        <begin position="256"/>
        <end position="278"/>
    </location>
</feature>
<sequence length="427" mass="47026">MRTVREFTLLAGETLALWVRAFPRLGFWFCVGYLIRTAGLLISLAIGPSNLLLSTLAFIVGEVGFIAGLLLMLHSARGELWSPQRLAGAERAGVPATVFDRDSATTTLLLALGPFLAVYSVWGMVEDRVAALFHGNVQAFGLDAAAWSVSFSYWPLYAAIAGVALALRLLLSKALGQRDGWWQAPVLLLEGIWVFASFFVLTHLGRQGLEWLTTRAFWVGAENAWYAFADTLPDIALIGPFAGWTMPQLAQESWGWFWSTFLPGLSMTLFLPLVWLALTAVVHGWREFRAADVLSGTPAARVTGRTLPRWAEWATDDLRHKYLPVISALRLILAAGPRFLGAYLVLATLLRVGQEWLNWALAMVVGELPINQAVAYGYVRDFLSAFLGMTLLAALYLAAFDRGIAETTKLPWREPRRARRAVSAGSA</sequence>
<name>A0ABZ3FV30_9ACTN</name>
<keyword evidence="3" id="KW-1185">Reference proteome</keyword>
<evidence type="ECO:0008006" key="4">
    <source>
        <dbReference type="Google" id="ProtNLM"/>
    </source>
</evidence>
<dbReference type="EMBL" id="CP154795">
    <property type="protein sequence ID" value="XAN08545.1"/>
    <property type="molecule type" value="Genomic_DNA"/>
</dbReference>
<gene>
    <name evidence="2" type="ORF">AADG42_14950</name>
</gene>
<protein>
    <recommendedName>
        <fullName evidence="4">ABC transmembrane type-1 domain-containing protein</fullName>
    </recommendedName>
</protein>
<keyword evidence="1" id="KW-0472">Membrane</keyword>
<proteinExistence type="predicted"/>
<feature type="transmembrane region" description="Helical" evidence="1">
    <location>
        <begin position="25"/>
        <end position="46"/>
    </location>
</feature>
<evidence type="ECO:0000256" key="1">
    <source>
        <dbReference type="SAM" id="Phobius"/>
    </source>
</evidence>
<evidence type="ECO:0000313" key="2">
    <source>
        <dbReference type="EMBL" id="XAN08545.1"/>
    </source>
</evidence>
<reference evidence="2 3" key="1">
    <citation type="submission" date="2024-04" db="EMBL/GenBank/DDBJ databases">
        <title>Isolation of an actinomycete strain from pig manure.</title>
        <authorList>
            <person name="Gong T."/>
            <person name="Yu Z."/>
            <person name="An M."/>
            <person name="Wei C."/>
            <person name="Yang W."/>
            <person name="Liu L."/>
        </authorList>
    </citation>
    <scope>NUCLEOTIDE SEQUENCE [LARGE SCALE GENOMIC DNA]</scope>
    <source>
        <strain evidence="2 3">ZF39</strain>
    </source>
</reference>
<keyword evidence="1" id="KW-0812">Transmembrane</keyword>
<organism evidence="2 3">
    <name type="scientific">Ammonicoccus fulvus</name>
    <dbReference type="NCBI Taxonomy" id="3138240"/>
    <lineage>
        <taxon>Bacteria</taxon>
        <taxon>Bacillati</taxon>
        <taxon>Actinomycetota</taxon>
        <taxon>Actinomycetes</taxon>
        <taxon>Propionibacteriales</taxon>
        <taxon>Propionibacteriaceae</taxon>
        <taxon>Ammonicoccus</taxon>
    </lineage>
</organism>
<keyword evidence="1" id="KW-1133">Transmembrane helix</keyword>
<dbReference type="Proteomes" id="UP001442841">
    <property type="component" value="Chromosome"/>
</dbReference>